<feature type="compositionally biased region" description="Basic and acidic residues" evidence="1">
    <location>
        <begin position="1737"/>
        <end position="1747"/>
    </location>
</feature>
<feature type="compositionally biased region" description="Basic and acidic residues" evidence="1">
    <location>
        <begin position="1552"/>
        <end position="1567"/>
    </location>
</feature>
<feature type="region of interest" description="Disordered" evidence="1">
    <location>
        <begin position="1466"/>
        <end position="1494"/>
    </location>
</feature>
<evidence type="ECO:0000256" key="1">
    <source>
        <dbReference type="SAM" id="MobiDB-lite"/>
    </source>
</evidence>
<organism evidence="3">
    <name type="scientific">Grosmannia clavigera (strain kw1407 / UAMH 11150)</name>
    <name type="common">Blue stain fungus</name>
    <name type="synonym">Graphiocladiella clavigera</name>
    <dbReference type="NCBI Taxonomy" id="655863"/>
    <lineage>
        <taxon>Eukaryota</taxon>
        <taxon>Fungi</taxon>
        <taxon>Dikarya</taxon>
        <taxon>Ascomycota</taxon>
        <taxon>Pezizomycotina</taxon>
        <taxon>Sordariomycetes</taxon>
        <taxon>Sordariomycetidae</taxon>
        <taxon>Ophiostomatales</taxon>
        <taxon>Ophiostomataceae</taxon>
        <taxon>Leptographium</taxon>
    </lineage>
</organism>
<feature type="region of interest" description="Disordered" evidence="1">
    <location>
        <begin position="391"/>
        <end position="411"/>
    </location>
</feature>
<evidence type="ECO:0000313" key="3">
    <source>
        <dbReference type="Proteomes" id="UP000007796"/>
    </source>
</evidence>
<feature type="compositionally biased region" description="Low complexity" evidence="1">
    <location>
        <begin position="221"/>
        <end position="241"/>
    </location>
</feature>
<proteinExistence type="predicted"/>
<gene>
    <name evidence="2" type="ORF">CMQ_7580</name>
</gene>
<feature type="compositionally biased region" description="Polar residues" evidence="1">
    <location>
        <begin position="1378"/>
        <end position="1389"/>
    </location>
</feature>
<feature type="region of interest" description="Disordered" evidence="1">
    <location>
        <begin position="1440"/>
        <end position="1459"/>
    </location>
</feature>
<dbReference type="STRING" id="655863.F0XNW7"/>
<dbReference type="eggNOG" id="ENOG502QVDP">
    <property type="taxonomic scope" value="Eukaryota"/>
</dbReference>
<feature type="region of interest" description="Disordered" evidence="1">
    <location>
        <begin position="844"/>
        <end position="893"/>
    </location>
</feature>
<feature type="compositionally biased region" description="Low complexity" evidence="1">
    <location>
        <begin position="1871"/>
        <end position="1891"/>
    </location>
</feature>
<feature type="compositionally biased region" description="Low complexity" evidence="1">
    <location>
        <begin position="1593"/>
        <end position="1613"/>
    </location>
</feature>
<feature type="compositionally biased region" description="Low complexity" evidence="1">
    <location>
        <begin position="807"/>
        <end position="822"/>
    </location>
</feature>
<feature type="compositionally biased region" description="Gly residues" evidence="1">
    <location>
        <begin position="1985"/>
        <end position="1995"/>
    </location>
</feature>
<feature type="compositionally biased region" description="Low complexity" evidence="1">
    <location>
        <begin position="844"/>
        <end position="860"/>
    </location>
</feature>
<dbReference type="RefSeq" id="XP_014170060.1">
    <property type="nucleotide sequence ID" value="XM_014314585.1"/>
</dbReference>
<dbReference type="EMBL" id="GL629801">
    <property type="protein sequence ID" value="EFX00578.1"/>
    <property type="molecule type" value="Genomic_DNA"/>
</dbReference>
<feature type="region of interest" description="Disordered" evidence="1">
    <location>
        <begin position="943"/>
        <end position="971"/>
    </location>
</feature>
<feature type="compositionally biased region" description="Acidic residues" evidence="1">
    <location>
        <begin position="947"/>
        <end position="971"/>
    </location>
</feature>
<dbReference type="HOGENOM" id="CLU_001347_0_0_1"/>
<accession>F0XNW7</accession>
<feature type="region of interest" description="Disordered" evidence="1">
    <location>
        <begin position="1711"/>
        <end position="1777"/>
    </location>
</feature>
<feature type="region of interest" description="Disordered" evidence="1">
    <location>
        <begin position="1362"/>
        <end position="1390"/>
    </location>
</feature>
<feature type="compositionally biased region" description="Polar residues" evidence="1">
    <location>
        <begin position="1058"/>
        <end position="1076"/>
    </location>
</feature>
<feature type="compositionally biased region" description="Low complexity" evidence="1">
    <location>
        <begin position="1970"/>
        <end position="1984"/>
    </location>
</feature>
<dbReference type="OrthoDB" id="3548913at2759"/>
<feature type="compositionally biased region" description="Low complexity" evidence="1">
    <location>
        <begin position="177"/>
        <end position="200"/>
    </location>
</feature>
<feature type="region of interest" description="Disordered" evidence="1">
    <location>
        <begin position="1958"/>
        <end position="1996"/>
    </location>
</feature>
<feature type="compositionally biased region" description="Polar residues" evidence="1">
    <location>
        <begin position="1626"/>
        <end position="1645"/>
    </location>
</feature>
<name>F0XNW7_GROCL</name>
<feature type="compositionally biased region" description="Low complexity" evidence="1">
    <location>
        <begin position="1751"/>
        <end position="1763"/>
    </location>
</feature>
<feature type="compositionally biased region" description="Low complexity" evidence="1">
    <location>
        <begin position="1446"/>
        <end position="1459"/>
    </location>
</feature>
<dbReference type="GeneID" id="25981140"/>
<feature type="region of interest" description="Disordered" evidence="1">
    <location>
        <begin position="1552"/>
        <end position="1650"/>
    </location>
</feature>
<reference evidence="2 3" key="1">
    <citation type="journal article" date="2011" name="Proc. Natl. Acad. Sci. U.S.A.">
        <title>Genome and transcriptome analyses of the mountain pine beetle-fungal symbiont Grosmannia clavigera, a lodgepole pine pathogen.</title>
        <authorList>
            <person name="DiGuistini S."/>
            <person name="Wang Y."/>
            <person name="Liao N.Y."/>
            <person name="Taylor G."/>
            <person name="Tanguay P."/>
            <person name="Feau N."/>
            <person name="Henrissat B."/>
            <person name="Chan S.K."/>
            <person name="Hesse-Orce U."/>
            <person name="Alamouti S.M."/>
            <person name="Tsui C.K.M."/>
            <person name="Docking R.T."/>
            <person name="Levasseur A."/>
            <person name="Haridas S."/>
            <person name="Robertson G."/>
            <person name="Birol I."/>
            <person name="Holt R.A."/>
            <person name="Marra M.A."/>
            <person name="Hamelin R.C."/>
            <person name="Hirst M."/>
            <person name="Jones S.J.M."/>
            <person name="Bohlmann J."/>
            <person name="Breuil C."/>
        </authorList>
    </citation>
    <scope>NUCLEOTIDE SEQUENCE [LARGE SCALE GENOMIC DNA]</scope>
    <source>
        <strain evidence="3">kw1407 / UAMH 11150</strain>
    </source>
</reference>
<protein>
    <submittedName>
        <fullName evidence="2">Uncharacterized protein</fullName>
    </submittedName>
</protein>
<sequence>MRLVGPCLCQQSSTALPAGKLGQVWGTGGLTAWRPRGLEAWGPGKTWQAWQASTGPLPLLRSRQALKTAPKLVHNDSPPPAVIDVYRPPTPPLQLPPNNDGQSRLYRVLHSIESTTSAGSADGMDRGTSLQARHIDGTARRPSAPPLAVPQTLTGFIIHAKTSAAVPTTAPITATATTTTTTTTTTTATASTTSLSPGAPLGTESNDLPPFAPSASGPHLPISEQPPVSEPQSLEPPSSSREAMEQTYSEPTRGARLLASSAEIPSVTYSFPSAPLLQDPSLYVTGHREAESEGTSLDELAHLVRLAKYQERKRAQTRLRLQLTLISTALSARLVRCGEMAQRNLAECFQADDRSGFANLYNALHNVRKSCDELRKYALLEPEIDSFRSSASIGGAGPTGDSFGPGRSGPGSASMSHFLNDIPADASDTFISFLTTIRNNPDYLATRLCTLTASELAALARFYQGTEPVDSVLPFHHRHSSLRGGASGKPQAHRYAATNTSARDPDYVQKLLSFQRHDPLSALLHTCFANSAGPDSTEDKRRTSTWASACARLISEKGAAGEPVLTAVMNAWSSMRGWAGRSNMEWFLMKILQDGAFLLDRAEDQNGTRFNLYEWTSKDHIAAEEFYDRAINDLFDVIDDEDATGVPEGLIELGNQILGKLDPQLADSTRNWFVCKWLFGVWLLGVIVHPETHGLMNEYHITEYGRQKILKEVALRAQSLLIERTTSIGNSKAVNLASTHPTIRIHIENIMNKFHGLNTRSPPTRLLPARSITSLRETAEVHPYLVLSPADLVTLVNALFPDRRPRSGQSSSNRSGPGSVSGFSCMSQPVVTNLQRTGTDNYTSLSASVSSTTSDATTSVEPLLDDQRPGISASRLSPPSSVLSGQDRRPLNSYEDDGYRLHLAVNEMVHTLGRDVVAGFCHPCAERWAVIFISADGNRLSLQTTFDGDDDPEEDAASSSIETDEDTDDAESDLEIAELDKDYHQLRDSILKLVEDYEIPPGLELEGSHGSTYSNRANRRKKYRLKNSQVIFPGSAPRLQSRNPYWRQAAPPQPLHNGPQSAHNENSGKPSKSASSDDMETRQSVLIAMLTAASSQSRAQSDFLSAHLYWRTIQQLNSLTVESLRRNGFAALLNIFSRGPRDTIRKSDAAVEEYDAWLIWLRQSQERVEGLIETMMRRLRALRDKMWYVTDVRNSGPYEFSRNIAVALKTMGTSRKWDAYRRVRQSLPRGPAASYLYRTESEIVELLAAVEEEGGPNKLSDDQAEKTIRWLDQFGIENFCRGEERIHRFCCEIGSCVDKLIGGSLMDAPVLWASDLYTRDRQYLERNNRTQRDCDGNSSLVWDDGSSVMSFGELDSRRHSLSSRSSSAVRGDPRARPSQRNPSLQSYDSGQYGFSRASTSLSDILDTEVQFSGRSMSPVSAIDTATTYWSPFQASISPSVATSRTQSPTTSVSNLSSSFSQLNRRPYNFDQGNLHSRSSHHSAGRPGSSVSSVDTVLQRRISDDKALFLDELRQTLTSLLLSDLGTLVFSRGSETDAWFENLGQECINRRETMAKRQRQEKDSEQKPKSTRYSPKQVVIDTSGMAAPLTNSGSLAGSDGSRSTSSNHSSYSPSTDDMRGRPAETLGTGQETESLQTKNSLANSASRTRREMKDFPYTKSYHRLLRLFCVHPNPYAKLSALLELENLIVASLSSRSTRRRLALLTRSGLRPVISSNSSPAGTQPGEDPAVTPPISRAKPLEDTIDNVKGRRSSTFSPSLFSASPMSPRRGGPYGGAVESRPGIAASGSANKDAILTILVSLFREASMRPKTLFRDLQFIASFVPPDVLDQTESGKAFWNAGLAALLLKKEVCSTMVEVADEIVGVYTKTRKGSASASGGSADSSKDGSSTSSHARSPTIYSLADAARMWTITAKEGDPTSQRELAIFYLSNPELVERTTLPLSKPHEVFKKAVMEKYGGSGGGSRYHQHQASGISTRGTSSSASGGNHGASGGSGSSGIAAGVSDVRNDPALMCVAIHWMEAAEQGGDELARTFLNQSNEMMKTS</sequence>
<feature type="region of interest" description="Disordered" evidence="1">
    <location>
        <begin position="802"/>
        <end position="824"/>
    </location>
</feature>
<feature type="region of interest" description="Disordered" evidence="1">
    <location>
        <begin position="1033"/>
        <end position="1080"/>
    </location>
</feature>
<dbReference type="InParanoid" id="F0XNW7"/>
<dbReference type="PANTHER" id="PTHR42064:SF1">
    <property type="entry name" value="YALI0F28677P"/>
    <property type="match status" value="1"/>
</dbReference>
<dbReference type="PANTHER" id="PTHR42064">
    <property type="entry name" value="YALI0F28677P"/>
    <property type="match status" value="1"/>
</dbReference>
<feature type="compositionally biased region" description="Polar residues" evidence="1">
    <location>
        <begin position="874"/>
        <end position="884"/>
    </location>
</feature>
<keyword evidence="3" id="KW-1185">Reference proteome</keyword>
<dbReference type="Proteomes" id="UP000007796">
    <property type="component" value="Unassembled WGS sequence"/>
</dbReference>
<evidence type="ECO:0000313" key="2">
    <source>
        <dbReference type="EMBL" id="EFX00578.1"/>
    </source>
</evidence>
<feature type="region of interest" description="Disordered" evidence="1">
    <location>
        <begin position="1870"/>
        <end position="1895"/>
    </location>
</feature>
<feature type="region of interest" description="Disordered" evidence="1">
    <location>
        <begin position="177"/>
        <end position="251"/>
    </location>
</feature>